<dbReference type="PIRSF" id="PIRSF000183">
    <property type="entry name" value="Alanine_dh"/>
    <property type="match status" value="1"/>
</dbReference>
<evidence type="ECO:0000256" key="3">
    <source>
        <dbReference type="ARBA" id="ARBA00012897"/>
    </source>
</evidence>
<dbReference type="OrthoDB" id="9804592at2"/>
<dbReference type="GO" id="GO:0000166">
    <property type="term" value="F:nucleotide binding"/>
    <property type="evidence" value="ECO:0007669"/>
    <property type="project" value="UniProtKB-KW"/>
</dbReference>
<feature type="binding site" evidence="12">
    <location>
        <position position="198"/>
    </location>
    <ligand>
        <name>NAD(+)</name>
        <dbReference type="ChEBI" id="CHEBI:57540"/>
    </ligand>
</feature>
<keyword evidence="6 9" id="KW-0520">NAD</keyword>
<evidence type="ECO:0000256" key="4">
    <source>
        <dbReference type="ARBA" id="ARBA00022741"/>
    </source>
</evidence>
<dbReference type="PANTHER" id="PTHR42795">
    <property type="entry name" value="ALANINE DEHYDROGENASE"/>
    <property type="match status" value="1"/>
</dbReference>
<dbReference type="PATRIC" id="fig|1603606.3.peg.811"/>
<dbReference type="RefSeq" id="WP_053549725.1">
    <property type="nucleotide sequence ID" value="NZ_CP010802.1"/>
</dbReference>
<feature type="binding site" evidence="12">
    <location>
        <begin position="298"/>
        <end position="301"/>
    </location>
    <ligand>
        <name>NAD(+)</name>
        <dbReference type="ChEBI" id="CHEBI:57540"/>
    </ligand>
</feature>
<dbReference type="InterPro" id="IPR007886">
    <property type="entry name" value="AlaDH/PNT_N"/>
</dbReference>
<keyword evidence="4 12" id="KW-0547">Nucleotide-binding</keyword>
<comment type="subunit">
    <text evidence="2">Homohexamer.</text>
</comment>
<feature type="active site" description="Proton donor/acceptor" evidence="10">
    <location>
        <position position="270"/>
    </location>
</feature>
<evidence type="ECO:0000256" key="7">
    <source>
        <dbReference type="ARBA" id="ARBA00050811"/>
    </source>
</evidence>
<dbReference type="Gene3D" id="3.40.50.720">
    <property type="entry name" value="NAD(P)-binding Rossmann-like Domain"/>
    <property type="match status" value="2"/>
</dbReference>
<evidence type="ECO:0000256" key="12">
    <source>
        <dbReference type="PIRSR" id="PIRSR000183-3"/>
    </source>
</evidence>
<dbReference type="CDD" id="cd05305">
    <property type="entry name" value="L-AlaDH"/>
    <property type="match status" value="1"/>
</dbReference>
<keyword evidence="16" id="KW-1185">Reference proteome</keyword>
<evidence type="ECO:0000313" key="16">
    <source>
        <dbReference type="Proteomes" id="UP000057158"/>
    </source>
</evidence>
<dbReference type="FunFam" id="3.40.50.720:FF:000049">
    <property type="entry name" value="Alanine dehydrogenase"/>
    <property type="match status" value="1"/>
</dbReference>
<evidence type="ECO:0000256" key="2">
    <source>
        <dbReference type="ARBA" id="ARBA00011643"/>
    </source>
</evidence>
<proteinExistence type="inferred from homology"/>
<evidence type="ECO:0000259" key="14">
    <source>
        <dbReference type="SMART" id="SM01003"/>
    </source>
</evidence>
<organism evidence="15 16">
    <name type="scientific">Desulfuromonas soudanensis</name>
    <dbReference type="NCBI Taxonomy" id="1603606"/>
    <lineage>
        <taxon>Bacteria</taxon>
        <taxon>Pseudomonadati</taxon>
        <taxon>Thermodesulfobacteriota</taxon>
        <taxon>Desulfuromonadia</taxon>
        <taxon>Desulfuromonadales</taxon>
        <taxon>Desulfuromonadaceae</taxon>
        <taxon>Desulfuromonas</taxon>
    </lineage>
</organism>
<feature type="binding site" evidence="12">
    <location>
        <position position="220"/>
    </location>
    <ligand>
        <name>NAD(+)</name>
        <dbReference type="ChEBI" id="CHEBI:57540"/>
    </ligand>
</feature>
<sequence length="369" mass="38644">MIVAVPKEIKTREYRVGMTPAGVRALTEDGHSILIEIGAGIGSGIADEEYRRAGALLTETAEELYARGEMIVKVKEPLPEEYPRLRPGSILFTYLHLAPAPELTAALLQRQVTGVAYETVERADGTLPLLLPMSEVAGRMAVQVGAHYLQKENGGKGVLLAGAPGVRPGRVAILGAGTVGSNALRIAVGMGADVTILDIDPARLAALDEHYGNRIHTLISNSQNIEDEALRADLLIGAVLVAGARAPMLVSREMVGAMSAGSVIVDVAVDQGGCVATTRPTTHDDPVYSVDGVLHYGVANMPGAVSRTSTYALTNATLPYVRKIAASGLAAATAADEALRRGVNTHKGTLCSATVARALGLGWRPYETT</sequence>
<dbReference type="Proteomes" id="UP000057158">
    <property type="component" value="Chromosome"/>
</dbReference>
<feature type="active site" description="Proton donor/acceptor" evidence="10">
    <location>
        <position position="96"/>
    </location>
</feature>
<name>A0A0M3QF35_9BACT</name>
<feature type="domain" description="Alanine dehydrogenase/pyridine nucleotide transhydrogenase NAD(H)-binding" evidence="13">
    <location>
        <begin position="149"/>
        <end position="297"/>
    </location>
</feature>
<dbReference type="InterPro" id="IPR008141">
    <property type="entry name" value="Ala_DH"/>
</dbReference>
<gene>
    <name evidence="15" type="primary">ald</name>
    <name evidence="15" type="ORF">DSOUD_0741</name>
</gene>
<dbReference type="EC" id="1.4.1.1" evidence="3 9"/>
<accession>A0A0M3QF35</accession>
<dbReference type="SUPFAM" id="SSF51735">
    <property type="entry name" value="NAD(P)-binding Rossmann-fold domains"/>
    <property type="match status" value="1"/>
</dbReference>
<feature type="binding site" evidence="12">
    <location>
        <position position="203"/>
    </location>
    <ligand>
        <name>NAD(+)</name>
        <dbReference type="ChEBI" id="CHEBI:57540"/>
    </ligand>
</feature>
<dbReference type="SMART" id="SM01003">
    <property type="entry name" value="AlaDh_PNT_N"/>
    <property type="match status" value="1"/>
</dbReference>
<dbReference type="KEGG" id="des:DSOUD_0741"/>
<dbReference type="InterPro" id="IPR007698">
    <property type="entry name" value="AlaDH/PNT_NAD(H)-bd"/>
</dbReference>
<dbReference type="NCBIfam" id="TIGR00518">
    <property type="entry name" value="alaDH"/>
    <property type="match status" value="1"/>
</dbReference>
<evidence type="ECO:0000256" key="11">
    <source>
        <dbReference type="PIRSR" id="PIRSR000183-2"/>
    </source>
</evidence>
<keyword evidence="5 9" id="KW-0560">Oxidoreductase</keyword>
<dbReference type="SMART" id="SM01002">
    <property type="entry name" value="AlaDh_PNT_C"/>
    <property type="match status" value="1"/>
</dbReference>
<evidence type="ECO:0000259" key="13">
    <source>
        <dbReference type="SMART" id="SM01002"/>
    </source>
</evidence>
<feature type="binding site" evidence="12">
    <location>
        <position position="134"/>
    </location>
    <ligand>
        <name>NAD(+)</name>
        <dbReference type="ChEBI" id="CHEBI:57540"/>
    </ligand>
</feature>
<dbReference type="Pfam" id="PF01262">
    <property type="entry name" value="AlaDh_PNT_C"/>
    <property type="match status" value="1"/>
</dbReference>
<reference evidence="15 16" key="1">
    <citation type="submission" date="2015-07" db="EMBL/GenBank/DDBJ databases">
        <title>Isolation and Genomic Characterization of a Novel Halophilic Metal-Reducing Deltaproteobacterium from the Deep Subsurface.</title>
        <authorList>
            <person name="Badalamenti J.P."/>
            <person name="Summers Z.M."/>
            <person name="Gralnick J.A."/>
            <person name="Bond D.R."/>
        </authorList>
    </citation>
    <scope>NUCLEOTIDE SEQUENCE [LARGE SCALE GENOMIC DNA]</scope>
    <source>
        <strain evidence="15 16">WTL</strain>
    </source>
</reference>
<comment type="pathway">
    <text evidence="8">Organosulfur degradation; alkanesulfonate degradation.</text>
</comment>
<dbReference type="EMBL" id="CP010802">
    <property type="protein sequence ID" value="ALC15529.1"/>
    <property type="molecule type" value="Genomic_DNA"/>
</dbReference>
<evidence type="ECO:0000256" key="10">
    <source>
        <dbReference type="PIRSR" id="PIRSR000183-1"/>
    </source>
</evidence>
<feature type="binding site" evidence="12">
    <location>
        <begin position="267"/>
        <end position="270"/>
    </location>
    <ligand>
        <name>NAD(+)</name>
        <dbReference type="ChEBI" id="CHEBI:57540"/>
    </ligand>
</feature>
<comment type="similarity">
    <text evidence="1 9">Belongs to the AlaDH/PNT family.</text>
</comment>
<comment type="catalytic activity">
    <reaction evidence="7">
        <text>L-alanine + NAD(+) + H2O = pyruvate + NH4(+) + NADH + H(+)</text>
        <dbReference type="Rhea" id="RHEA:18405"/>
        <dbReference type="ChEBI" id="CHEBI:15361"/>
        <dbReference type="ChEBI" id="CHEBI:15377"/>
        <dbReference type="ChEBI" id="CHEBI:15378"/>
        <dbReference type="ChEBI" id="CHEBI:28938"/>
        <dbReference type="ChEBI" id="CHEBI:57540"/>
        <dbReference type="ChEBI" id="CHEBI:57945"/>
        <dbReference type="ChEBI" id="CHEBI:57972"/>
        <dbReference type="EC" id="1.4.1.1"/>
    </reaction>
    <physiologicalReaction direction="left-to-right" evidence="7">
        <dbReference type="Rhea" id="RHEA:18406"/>
    </physiologicalReaction>
</comment>
<dbReference type="Pfam" id="PF05222">
    <property type="entry name" value="AlaDh_PNT_N"/>
    <property type="match status" value="1"/>
</dbReference>
<dbReference type="AlphaFoldDB" id="A0A0M3QF35"/>
<dbReference type="PANTHER" id="PTHR42795:SF1">
    <property type="entry name" value="ALANINE DEHYDROGENASE"/>
    <property type="match status" value="1"/>
</dbReference>
<dbReference type="PROSITE" id="PS00837">
    <property type="entry name" value="ALADH_PNT_2"/>
    <property type="match status" value="1"/>
</dbReference>
<feature type="binding site" evidence="11">
    <location>
        <position position="75"/>
    </location>
    <ligand>
        <name>substrate</name>
    </ligand>
</feature>
<evidence type="ECO:0000313" key="15">
    <source>
        <dbReference type="EMBL" id="ALC15529.1"/>
    </source>
</evidence>
<feature type="binding site" evidence="12">
    <location>
        <begin position="239"/>
        <end position="240"/>
    </location>
    <ligand>
        <name>NAD(+)</name>
        <dbReference type="ChEBI" id="CHEBI:57540"/>
    </ligand>
</feature>
<dbReference type="InterPro" id="IPR036291">
    <property type="entry name" value="NAD(P)-bd_dom_sf"/>
</dbReference>
<dbReference type="SUPFAM" id="SSF52283">
    <property type="entry name" value="Formate/glycerate dehydrogenase catalytic domain-like"/>
    <property type="match status" value="1"/>
</dbReference>
<evidence type="ECO:0000256" key="5">
    <source>
        <dbReference type="ARBA" id="ARBA00023002"/>
    </source>
</evidence>
<feature type="binding site" evidence="12">
    <location>
        <position position="279"/>
    </location>
    <ligand>
        <name>NAD(+)</name>
        <dbReference type="ChEBI" id="CHEBI:57540"/>
    </ligand>
</feature>
<dbReference type="InterPro" id="IPR008143">
    <property type="entry name" value="Ala_DH/PNT_CS2"/>
</dbReference>
<evidence type="ECO:0000256" key="1">
    <source>
        <dbReference type="ARBA" id="ARBA00005689"/>
    </source>
</evidence>
<evidence type="ECO:0000256" key="9">
    <source>
        <dbReference type="PIRNR" id="PIRNR000183"/>
    </source>
</evidence>
<dbReference type="GO" id="GO:0042853">
    <property type="term" value="P:L-alanine catabolic process"/>
    <property type="evidence" value="ECO:0007669"/>
    <property type="project" value="InterPro"/>
</dbReference>
<protein>
    <recommendedName>
        <fullName evidence="3 9">Alanine dehydrogenase</fullName>
        <ecNumber evidence="3 9">1.4.1.1</ecNumber>
    </recommendedName>
</protein>
<feature type="domain" description="Alanine dehydrogenase/pyridine nucleotide transhydrogenase N-terminal" evidence="14">
    <location>
        <begin position="4"/>
        <end position="137"/>
    </location>
</feature>
<evidence type="ECO:0000256" key="6">
    <source>
        <dbReference type="ARBA" id="ARBA00023027"/>
    </source>
</evidence>
<dbReference type="GO" id="GO:0000286">
    <property type="term" value="F:alanine dehydrogenase activity"/>
    <property type="evidence" value="ECO:0007669"/>
    <property type="project" value="UniProtKB-UniRule"/>
</dbReference>
<dbReference type="STRING" id="1603606.DSOUD_0741"/>
<dbReference type="GO" id="GO:0005886">
    <property type="term" value="C:plasma membrane"/>
    <property type="evidence" value="ECO:0007669"/>
    <property type="project" value="TreeGrafter"/>
</dbReference>
<evidence type="ECO:0000256" key="8">
    <source>
        <dbReference type="ARBA" id="ARBA00060602"/>
    </source>
</evidence>
<feature type="binding site" evidence="11">
    <location>
        <position position="15"/>
    </location>
    <ligand>
        <name>substrate</name>
    </ligand>
</feature>